<keyword evidence="1" id="KW-0472">Membrane</keyword>
<protein>
    <submittedName>
        <fullName evidence="2">Uncharacterized protein</fullName>
    </submittedName>
</protein>
<proteinExistence type="predicted"/>
<reference evidence="2 3" key="1">
    <citation type="journal article" date="2015" name="Nature">
        <title>rRNA introns, odd ribosomes, and small enigmatic genomes across a large radiation of phyla.</title>
        <authorList>
            <person name="Brown C.T."/>
            <person name="Hug L.A."/>
            <person name="Thomas B.C."/>
            <person name="Sharon I."/>
            <person name="Castelle C.J."/>
            <person name="Singh A."/>
            <person name="Wilkins M.J."/>
            <person name="Williams K.H."/>
            <person name="Banfield J.F."/>
        </authorList>
    </citation>
    <scope>NUCLEOTIDE SEQUENCE [LARGE SCALE GENOMIC DNA]</scope>
</reference>
<comment type="caution">
    <text evidence="2">The sequence shown here is derived from an EMBL/GenBank/DDBJ whole genome shotgun (WGS) entry which is preliminary data.</text>
</comment>
<dbReference type="STRING" id="1619037.UT67_C0002G0028"/>
<organism evidence="2 3">
    <name type="scientific">Candidatus Magasanikbacteria bacterium GW2011_GWA2_40_10</name>
    <dbReference type="NCBI Taxonomy" id="1619037"/>
    <lineage>
        <taxon>Bacteria</taxon>
        <taxon>Candidatus Magasanikiibacteriota</taxon>
    </lineage>
</organism>
<sequence length="146" mass="16665">MNSFTRFVGKLPLSGKMLIRPALFGLYQSTTLSERRLKYWSLIIFFSFFVFVHGLQAALGVEALGFESPVWTKTIFGLYALVNISVVLAQISLGLRATQFFFKKGNGSFSPKRKRYINYSKSEVKTMLVVTLGGQIIFILFYTWYS</sequence>
<name>A0A0G0Q4V5_9BACT</name>
<evidence type="ECO:0000313" key="3">
    <source>
        <dbReference type="Proteomes" id="UP000034855"/>
    </source>
</evidence>
<accession>A0A0G0Q4V5</accession>
<feature type="transmembrane region" description="Helical" evidence="1">
    <location>
        <begin position="123"/>
        <end position="145"/>
    </location>
</feature>
<evidence type="ECO:0000256" key="1">
    <source>
        <dbReference type="SAM" id="Phobius"/>
    </source>
</evidence>
<feature type="transmembrane region" description="Helical" evidence="1">
    <location>
        <begin position="39"/>
        <end position="59"/>
    </location>
</feature>
<evidence type="ECO:0000313" key="2">
    <source>
        <dbReference type="EMBL" id="KKR35404.1"/>
    </source>
</evidence>
<dbReference type="AlphaFoldDB" id="A0A0G0Q4V5"/>
<dbReference type="EMBL" id="LBXR01000002">
    <property type="protein sequence ID" value="KKR35404.1"/>
    <property type="molecule type" value="Genomic_DNA"/>
</dbReference>
<keyword evidence="1" id="KW-1133">Transmembrane helix</keyword>
<dbReference type="Proteomes" id="UP000034855">
    <property type="component" value="Unassembled WGS sequence"/>
</dbReference>
<feature type="transmembrane region" description="Helical" evidence="1">
    <location>
        <begin position="79"/>
        <end position="102"/>
    </location>
</feature>
<keyword evidence="1" id="KW-0812">Transmembrane</keyword>
<gene>
    <name evidence="2" type="ORF">UT67_C0002G0028</name>
</gene>